<protein>
    <submittedName>
        <fullName evidence="2">DUF2076 domain-containing protein</fullName>
    </submittedName>
</protein>
<name>A0ABU9PWH5_9BURK</name>
<dbReference type="InterPro" id="IPR018648">
    <property type="entry name" value="DUF2076"/>
</dbReference>
<dbReference type="Proteomes" id="UP001495910">
    <property type="component" value="Unassembled WGS sequence"/>
</dbReference>
<dbReference type="Pfam" id="PF09849">
    <property type="entry name" value="DUF2076"/>
    <property type="match status" value="1"/>
</dbReference>
<feature type="compositionally biased region" description="Polar residues" evidence="1">
    <location>
        <begin position="170"/>
        <end position="179"/>
    </location>
</feature>
<accession>A0ABU9PWH5</accession>
<dbReference type="EMBL" id="JBANDC010000008">
    <property type="protein sequence ID" value="MEM4988360.1"/>
    <property type="molecule type" value="Genomic_DNA"/>
</dbReference>
<feature type="compositionally biased region" description="Acidic residues" evidence="1">
    <location>
        <begin position="208"/>
        <end position="222"/>
    </location>
</feature>
<feature type="region of interest" description="Disordered" evidence="1">
    <location>
        <begin position="170"/>
        <end position="222"/>
    </location>
</feature>
<evidence type="ECO:0000313" key="3">
    <source>
        <dbReference type="Proteomes" id="UP001495910"/>
    </source>
</evidence>
<gene>
    <name evidence="2" type="ORF">V8G57_13270</name>
</gene>
<keyword evidence="3" id="KW-1185">Reference proteome</keyword>
<reference evidence="2 3" key="1">
    <citation type="submission" date="2024-02" db="EMBL/GenBank/DDBJ databases">
        <title>Draft genome sequence of Collimonas sp. strain H4R21, an effective mineral-weathering bacterial strain isolated from the beech rhizosphere.</title>
        <authorList>
            <person name="Morin E."/>
            <person name="Uroz S."/>
            <person name="Leveau J.H.J."/>
            <person name="Kumar R."/>
            <person name="Rey M.W."/>
            <person name="Pham J."/>
        </authorList>
    </citation>
    <scope>NUCLEOTIDE SEQUENCE [LARGE SCALE GENOMIC DNA]</scope>
    <source>
        <strain evidence="2 3">H4R21</strain>
    </source>
</reference>
<evidence type="ECO:0000313" key="2">
    <source>
        <dbReference type="EMBL" id="MEM4988360.1"/>
    </source>
</evidence>
<comment type="caution">
    <text evidence="2">The sequence shown here is derived from an EMBL/GenBank/DDBJ whole genome shotgun (WGS) entry which is preliminary data.</text>
</comment>
<organism evidence="2 3">
    <name type="scientific">Collimonas rhizosphaerae</name>
    <dbReference type="NCBI Taxonomy" id="3126357"/>
    <lineage>
        <taxon>Bacteria</taxon>
        <taxon>Pseudomonadati</taxon>
        <taxon>Pseudomonadota</taxon>
        <taxon>Betaproteobacteria</taxon>
        <taxon>Burkholderiales</taxon>
        <taxon>Oxalobacteraceae</taxon>
        <taxon>Collimonas</taxon>
    </lineage>
</organism>
<sequence>MSPQETQSLQDFLNQLIQVRGIAKDPQADALIAGAVAQQPDAAYLLVQRALLMEQALTTAKMQIASLQSQVQATQAAPSRSFFDPNAWGNTSATAPRPAAPPMMASMPAAMPAPSMQSQAPAASPGFFSGGVGSALGTVAATAAGVAGGAFLFQGIEHLMHPGSSSGAAGFMNQSGMAPSTTSTENTTVNNYYDGDTAKDDSTSTDDTLADDMSGDDDSSII</sequence>
<proteinExistence type="predicted"/>
<dbReference type="RefSeq" id="WP_342829802.1">
    <property type="nucleotide sequence ID" value="NZ_JBANDC010000008.1"/>
</dbReference>
<evidence type="ECO:0000256" key="1">
    <source>
        <dbReference type="SAM" id="MobiDB-lite"/>
    </source>
</evidence>
<feature type="compositionally biased region" description="Low complexity" evidence="1">
    <location>
        <begin position="180"/>
        <end position="195"/>
    </location>
</feature>